<evidence type="ECO:0008006" key="2">
    <source>
        <dbReference type="Google" id="ProtNLM"/>
    </source>
</evidence>
<dbReference type="EMBL" id="MLJW01000027">
    <property type="protein sequence ID" value="OIR09363.1"/>
    <property type="molecule type" value="Genomic_DNA"/>
</dbReference>
<name>A0A1J5SN48_9ZZZZ</name>
<dbReference type="Pfam" id="PF14060">
    <property type="entry name" value="DUF4252"/>
    <property type="match status" value="1"/>
</dbReference>
<proteinExistence type="predicted"/>
<protein>
    <recommendedName>
        <fullName evidence="2">DUF4252 domain-containing protein</fullName>
    </recommendedName>
</protein>
<evidence type="ECO:0000313" key="1">
    <source>
        <dbReference type="EMBL" id="OIR09363.1"/>
    </source>
</evidence>
<dbReference type="InterPro" id="IPR025348">
    <property type="entry name" value="DUF4252"/>
</dbReference>
<gene>
    <name evidence="1" type="ORF">GALL_85970</name>
</gene>
<accession>A0A1J5SN48</accession>
<dbReference type="AlphaFoldDB" id="A0A1J5SN48"/>
<sequence>MNLSRLIPSSLLAAGLLLAANARASDALVTFDDMPAASSGQVVDINLPHSLLVVAALATDKSDHETAELLRHLQSVRVNVVKLDATNRAEAIEHIRRVRESLKDWRKVVSVRQPNGEDVDIRMKCRADDTIEGFVITVIQPDQNAVFINVVGDLKPDQLGRIVAHFQIPGMPSLAAPKHA</sequence>
<organism evidence="1">
    <name type="scientific">mine drainage metagenome</name>
    <dbReference type="NCBI Taxonomy" id="410659"/>
    <lineage>
        <taxon>unclassified sequences</taxon>
        <taxon>metagenomes</taxon>
        <taxon>ecological metagenomes</taxon>
    </lineage>
</organism>
<reference evidence="1" key="1">
    <citation type="submission" date="2016-10" db="EMBL/GenBank/DDBJ databases">
        <title>Sequence of Gallionella enrichment culture.</title>
        <authorList>
            <person name="Poehlein A."/>
            <person name="Muehling M."/>
            <person name="Daniel R."/>
        </authorList>
    </citation>
    <scope>NUCLEOTIDE SEQUENCE</scope>
</reference>
<comment type="caution">
    <text evidence="1">The sequence shown here is derived from an EMBL/GenBank/DDBJ whole genome shotgun (WGS) entry which is preliminary data.</text>
</comment>